<dbReference type="InterPro" id="IPR011990">
    <property type="entry name" value="TPR-like_helical_dom_sf"/>
</dbReference>
<dbReference type="InterPro" id="IPR019734">
    <property type="entry name" value="TPR_rpt"/>
</dbReference>
<dbReference type="AlphaFoldDB" id="A0ABD3QMS5"/>
<accession>A0ABD3QMS5</accession>
<protein>
    <submittedName>
        <fullName evidence="5">Uncharacterized protein</fullName>
    </submittedName>
</protein>
<dbReference type="SUPFAM" id="SSF48452">
    <property type="entry name" value="TPR-like"/>
    <property type="match status" value="2"/>
</dbReference>
<dbReference type="Gene3D" id="1.25.40.10">
    <property type="entry name" value="Tetratricopeptide repeat domain"/>
    <property type="match status" value="2"/>
</dbReference>
<dbReference type="Proteomes" id="UP001530315">
    <property type="component" value="Unassembled WGS sequence"/>
</dbReference>
<comment type="caution">
    <text evidence="5">The sequence shown here is derived from an EMBL/GenBank/DDBJ whole genome shotgun (WGS) entry which is preliminary data.</text>
</comment>
<feature type="region of interest" description="Disordered" evidence="4">
    <location>
        <begin position="1"/>
        <end position="55"/>
    </location>
</feature>
<evidence type="ECO:0000313" key="5">
    <source>
        <dbReference type="EMBL" id="KAL3801699.1"/>
    </source>
</evidence>
<proteinExistence type="predicted"/>
<dbReference type="Pfam" id="PF00515">
    <property type="entry name" value="TPR_1"/>
    <property type="match status" value="1"/>
</dbReference>
<evidence type="ECO:0000256" key="2">
    <source>
        <dbReference type="ARBA" id="ARBA00022803"/>
    </source>
</evidence>
<evidence type="ECO:0000256" key="1">
    <source>
        <dbReference type="ARBA" id="ARBA00022737"/>
    </source>
</evidence>
<keyword evidence="1" id="KW-0677">Repeat</keyword>
<organism evidence="5 6">
    <name type="scientific">Stephanodiscus triporus</name>
    <dbReference type="NCBI Taxonomy" id="2934178"/>
    <lineage>
        <taxon>Eukaryota</taxon>
        <taxon>Sar</taxon>
        <taxon>Stramenopiles</taxon>
        <taxon>Ochrophyta</taxon>
        <taxon>Bacillariophyta</taxon>
        <taxon>Coscinodiscophyceae</taxon>
        <taxon>Thalassiosirophycidae</taxon>
        <taxon>Stephanodiscales</taxon>
        <taxon>Stephanodiscaceae</taxon>
        <taxon>Stephanodiscus</taxon>
    </lineage>
</organism>
<dbReference type="SMART" id="SM00028">
    <property type="entry name" value="TPR"/>
    <property type="match status" value="2"/>
</dbReference>
<keyword evidence="2 3" id="KW-0802">TPR repeat</keyword>
<dbReference type="PANTHER" id="PTHR45641:SF19">
    <property type="entry name" value="NEPHROCYSTIN-3"/>
    <property type="match status" value="1"/>
</dbReference>
<feature type="repeat" description="TPR" evidence="3">
    <location>
        <begin position="337"/>
        <end position="370"/>
    </location>
</feature>
<reference evidence="5 6" key="1">
    <citation type="submission" date="2024-10" db="EMBL/GenBank/DDBJ databases">
        <title>Updated reference genomes for cyclostephanoid diatoms.</title>
        <authorList>
            <person name="Roberts W.R."/>
            <person name="Alverson A.J."/>
        </authorList>
    </citation>
    <scope>NUCLEOTIDE SEQUENCE [LARGE SCALE GENOMIC DNA]</scope>
    <source>
        <strain evidence="5 6">AJA276-08</strain>
    </source>
</reference>
<evidence type="ECO:0000256" key="3">
    <source>
        <dbReference type="PROSITE-ProRule" id="PRU00339"/>
    </source>
</evidence>
<dbReference type="PROSITE" id="PS50293">
    <property type="entry name" value="TPR_REGION"/>
    <property type="match status" value="1"/>
</dbReference>
<dbReference type="PROSITE" id="PS50005">
    <property type="entry name" value="TPR"/>
    <property type="match status" value="1"/>
</dbReference>
<gene>
    <name evidence="5" type="ORF">ACHAW5_010039</name>
</gene>
<dbReference type="EMBL" id="JALLAZ020000177">
    <property type="protein sequence ID" value="KAL3801699.1"/>
    <property type="molecule type" value="Genomic_DNA"/>
</dbReference>
<sequence>MLNVRVKPQARPMGSRGFDATANDSDGNPFVTRTPGSGHGSAFQPVSPAKIDGGVREDDSNVLDLLCKNSYAKYGKSILGSPCDKTAAMSLQSLDTLPSEKERQKKDGIGWAAANATMKSQIKQMKMNIPKAMKSMKVGTSRKSAVDLADLAVATICVVPRHGAGIAVGRMPFERVRTSLMMHMIHETRNSPCPDDAGDDVTGEASKKGKAQIVKLNALLRKCIADEGSCFVEKAQEAVKLAKNALEELNANGKSSLAKNDLGRRNLTCVKFLSGMYRDVIKDERDVPSRDGLSLMVVASAYYAIGKFEPALSVLQRAGIELGKKISTSPEYTVFCAKLFNNMGCVYFEMGKYEKAMQTFQRALQLFHNDDECNYTAWVAAILDQSSIMNNMAYTLIKFKQYDDASDLVDTSFELQQMLPEKSDKTMLISTLSTMAFIYYRTKKYKQSLDTYTGKKISFHR</sequence>
<name>A0ABD3QMS5_9STRA</name>
<keyword evidence="6" id="KW-1185">Reference proteome</keyword>
<evidence type="ECO:0000256" key="4">
    <source>
        <dbReference type="SAM" id="MobiDB-lite"/>
    </source>
</evidence>
<evidence type="ECO:0000313" key="6">
    <source>
        <dbReference type="Proteomes" id="UP001530315"/>
    </source>
</evidence>
<dbReference type="PANTHER" id="PTHR45641">
    <property type="entry name" value="TETRATRICOPEPTIDE REPEAT PROTEIN (AFU_ORTHOLOGUE AFUA_6G03870)"/>
    <property type="match status" value="1"/>
</dbReference>